<keyword evidence="2" id="KW-1185">Reference proteome</keyword>
<dbReference type="PIRSF" id="PIRSF028451">
    <property type="entry name" value="UCP028451"/>
    <property type="match status" value="1"/>
</dbReference>
<dbReference type="InterPro" id="IPR012808">
    <property type="entry name" value="CHP02453"/>
</dbReference>
<evidence type="ECO:0000313" key="1">
    <source>
        <dbReference type="EMBL" id="KAJ02760.1"/>
    </source>
</evidence>
<dbReference type="STRING" id="83219.PM02_11730"/>
<dbReference type="eggNOG" id="COG5587">
    <property type="taxonomic scope" value="Bacteria"/>
</dbReference>
<dbReference type="PANTHER" id="PTHR36452:SF1">
    <property type="entry name" value="DUF2461 DOMAIN-CONTAINING PROTEIN"/>
    <property type="match status" value="1"/>
</dbReference>
<dbReference type="InterPro" id="IPR015996">
    <property type="entry name" value="UCP028451"/>
</dbReference>
<protein>
    <recommendedName>
        <fullName evidence="3">TIGR02453 family protein</fullName>
    </recommendedName>
</protein>
<dbReference type="EMBL" id="JEMU01000009">
    <property type="protein sequence ID" value="KAJ02760.1"/>
    <property type="molecule type" value="Genomic_DNA"/>
</dbReference>
<dbReference type="PANTHER" id="PTHR36452">
    <property type="entry name" value="CHROMOSOME 12, WHOLE GENOME SHOTGUN SEQUENCE"/>
    <property type="match status" value="1"/>
</dbReference>
<dbReference type="Proteomes" id="UP000027337">
    <property type="component" value="Unassembled WGS sequence"/>
</dbReference>
<evidence type="ECO:0008006" key="3">
    <source>
        <dbReference type="Google" id="ProtNLM"/>
    </source>
</evidence>
<evidence type="ECO:0000313" key="2">
    <source>
        <dbReference type="Proteomes" id="UP000027337"/>
    </source>
</evidence>
<gene>
    <name evidence="1" type="ORF">PM02_11730</name>
</gene>
<organism evidence="1 2">
    <name type="scientific">Sulfitobacter mediterraneus</name>
    <dbReference type="NCBI Taxonomy" id="83219"/>
    <lineage>
        <taxon>Bacteria</taxon>
        <taxon>Pseudomonadati</taxon>
        <taxon>Pseudomonadota</taxon>
        <taxon>Alphaproteobacteria</taxon>
        <taxon>Rhodobacterales</taxon>
        <taxon>Roseobacteraceae</taxon>
        <taxon>Sulfitobacter</taxon>
    </lineage>
</organism>
<proteinExistence type="predicted"/>
<dbReference type="AlphaFoldDB" id="A0A061SU19"/>
<dbReference type="Pfam" id="PF09365">
    <property type="entry name" value="DUF2461"/>
    <property type="match status" value="1"/>
</dbReference>
<comment type="caution">
    <text evidence="1">The sequence shown here is derived from an EMBL/GenBank/DDBJ whole genome shotgun (WGS) entry which is preliminary data.</text>
</comment>
<sequence length="239" mass="27145">MAATLIVQGDHMTQADPSTPPDGFIQMIDDSNAFFAELRQNNTKDWFNPRKDHYNTAIKKPAEFFADLLAEDFSRISGKPFKPKLFRIYRDVRFSKDKTPLNAHLHMMWSQAGDDSFAPFFFFGSEPGEMTVGFGIGGFKGETLTRFRAFVDRDGDDLADLIDATGLHFSTWGAPPLKKVPKPYAEDHPHGDLLKRKNLILSGRMDDTWRQAEGGLVKAVRSEFEKARPVMKLWEDRLA</sequence>
<accession>A0A061SU19</accession>
<name>A0A061SU19_9RHOB</name>
<dbReference type="NCBIfam" id="TIGR02453">
    <property type="entry name" value="TIGR02453 family protein"/>
    <property type="match status" value="1"/>
</dbReference>
<reference evidence="1 2" key="1">
    <citation type="journal article" date="2014" name="Genome Announc.">
        <title>Draft Genome Sequences of Two Isolates of the Roseobacter Group, Sulfitobacter sp. Strains 3SOLIMAR09 and 1FIGIMAR09, from Harbors of Mallorca Island (Mediterranean Sea).</title>
        <authorList>
            <person name="Mas-Llado M."/>
            <person name="Pina-Villalonga J.M."/>
            <person name="Brunet-Galmes I."/>
            <person name="Nogales B."/>
            <person name="Bosch R."/>
        </authorList>
    </citation>
    <scope>NUCLEOTIDE SEQUENCE [LARGE SCALE GENOMIC DNA]</scope>
    <source>
        <strain evidence="1 2">1FIGIMAR09</strain>
    </source>
</reference>